<reference evidence="3" key="1">
    <citation type="journal article" date="2021" name="Nat. Commun.">
        <title>Genomic analyses provide insights into spinach domestication and the genetic basis of agronomic traits.</title>
        <authorList>
            <person name="Cai X."/>
            <person name="Sun X."/>
            <person name="Xu C."/>
            <person name="Sun H."/>
            <person name="Wang X."/>
            <person name="Ge C."/>
            <person name="Zhang Z."/>
            <person name="Wang Q."/>
            <person name="Fei Z."/>
            <person name="Jiao C."/>
            <person name="Wang Q."/>
        </authorList>
    </citation>
    <scope>NUCLEOTIDE SEQUENCE [LARGE SCALE GENOMIC DNA]</scope>
    <source>
        <strain evidence="3">cv. Varoflay</strain>
    </source>
</reference>
<protein>
    <submittedName>
        <fullName evidence="4">7-deoxyloganetin glucosyltransferase-like</fullName>
    </submittedName>
</protein>
<dbReference type="CDD" id="cd03784">
    <property type="entry name" value="GT1_Gtf-like"/>
    <property type="match status" value="1"/>
</dbReference>
<dbReference type="Gene3D" id="3.40.50.2000">
    <property type="entry name" value="Glycogen Phosphorylase B"/>
    <property type="match status" value="2"/>
</dbReference>
<dbReference type="PANTHER" id="PTHR11926:SF774">
    <property type="entry name" value="UDP-GLYCOSYLTRANSFERASE 85A1-RELATED"/>
    <property type="match status" value="1"/>
</dbReference>
<gene>
    <name evidence="4" type="primary">LOC130465662</name>
</gene>
<dbReference type="GeneID" id="130465662"/>
<sequence length="299" mass="34048">MNEYTDANFVLDGVPAMEDIQMKDMPSFIRTTDPNDFMVNHVPRLIHKLKEASAIIFNSYDALEHDVLQALSSFLPPLYTLGSLQFLLNSITEYSIYIIDEETKSITTNLWKEDTRCLEWLDSFEPNSLIEFAWGLSNSNRPFLWITRPDLVIGKSAVLPPELLDKTKDKGLITSWCNQEQVLAHPSIGCFLTHCGWNSTIESLINGVHIVCWPFFAEQQTNCWFSCNKLKWGVGIEIDANVKRSQVEKQLSELMDGEKGKVMKEKVMEWRNLAHEAVAAPNGSSYNNLAKLIKLLRSS</sequence>
<dbReference type="PANTHER" id="PTHR11926">
    <property type="entry name" value="GLUCOSYL/GLUCURONOSYL TRANSFERASES"/>
    <property type="match status" value="1"/>
</dbReference>
<evidence type="ECO:0000313" key="4">
    <source>
        <dbReference type="RefSeq" id="XP_056690493.1"/>
    </source>
</evidence>
<comment type="similarity">
    <text evidence="1">Belongs to the UDP-glycosyltransferase family.</text>
</comment>
<dbReference type="Pfam" id="PF00201">
    <property type="entry name" value="UDPGT"/>
    <property type="match status" value="1"/>
</dbReference>
<accession>A0ABM3R4E8</accession>
<evidence type="ECO:0000256" key="1">
    <source>
        <dbReference type="ARBA" id="ARBA00009995"/>
    </source>
</evidence>
<evidence type="ECO:0000313" key="3">
    <source>
        <dbReference type="Proteomes" id="UP000813463"/>
    </source>
</evidence>
<organism evidence="3 4">
    <name type="scientific">Spinacia oleracea</name>
    <name type="common">Spinach</name>
    <dbReference type="NCBI Taxonomy" id="3562"/>
    <lineage>
        <taxon>Eukaryota</taxon>
        <taxon>Viridiplantae</taxon>
        <taxon>Streptophyta</taxon>
        <taxon>Embryophyta</taxon>
        <taxon>Tracheophyta</taxon>
        <taxon>Spermatophyta</taxon>
        <taxon>Magnoliopsida</taxon>
        <taxon>eudicotyledons</taxon>
        <taxon>Gunneridae</taxon>
        <taxon>Pentapetalae</taxon>
        <taxon>Caryophyllales</taxon>
        <taxon>Chenopodiaceae</taxon>
        <taxon>Chenopodioideae</taxon>
        <taxon>Anserineae</taxon>
        <taxon>Spinacia</taxon>
    </lineage>
</organism>
<proteinExistence type="inferred from homology"/>
<dbReference type="InterPro" id="IPR002213">
    <property type="entry name" value="UDP_glucos_trans"/>
</dbReference>
<evidence type="ECO:0000256" key="2">
    <source>
        <dbReference type="ARBA" id="ARBA00022679"/>
    </source>
</evidence>
<keyword evidence="3" id="KW-1185">Reference proteome</keyword>
<dbReference type="RefSeq" id="XP_056690493.1">
    <property type="nucleotide sequence ID" value="XM_056834515.1"/>
</dbReference>
<dbReference type="Proteomes" id="UP000813463">
    <property type="component" value="Chromosome 1"/>
</dbReference>
<reference evidence="4" key="2">
    <citation type="submission" date="2025-08" db="UniProtKB">
        <authorList>
            <consortium name="RefSeq"/>
        </authorList>
    </citation>
    <scope>IDENTIFICATION</scope>
    <source>
        <tissue evidence="4">Leaf</tissue>
    </source>
</reference>
<dbReference type="SUPFAM" id="SSF53756">
    <property type="entry name" value="UDP-Glycosyltransferase/glycogen phosphorylase"/>
    <property type="match status" value="1"/>
</dbReference>
<name>A0ABM3R4E8_SPIOL</name>
<keyword evidence="2" id="KW-0808">Transferase</keyword>